<accession>A0ACD3B431</accession>
<keyword evidence="2" id="KW-1185">Reference proteome</keyword>
<organism evidence="1 2">
    <name type="scientific">Pluteus cervinus</name>
    <dbReference type="NCBI Taxonomy" id="181527"/>
    <lineage>
        <taxon>Eukaryota</taxon>
        <taxon>Fungi</taxon>
        <taxon>Dikarya</taxon>
        <taxon>Basidiomycota</taxon>
        <taxon>Agaricomycotina</taxon>
        <taxon>Agaricomycetes</taxon>
        <taxon>Agaricomycetidae</taxon>
        <taxon>Agaricales</taxon>
        <taxon>Pluteineae</taxon>
        <taxon>Pluteaceae</taxon>
        <taxon>Pluteus</taxon>
    </lineage>
</organism>
<name>A0ACD3B431_9AGAR</name>
<sequence length="286" mass="31035">MIPPISTSPSSQKPDESAPHPWRTPSLFVLTCISVTISTLTFVLSMLHFGFFSFWTVPIVFTFTMGYHAIILTLEHFRQDPVPEQRTGEPSTDQPTSASSPPSISPSSSVYSIISASLLVSLWIGCFAILLVIDVLTFTTPPQQLQNNPQPQLIFLGSLVTNKAILATILSIQCGLCLVEALVMVITATRCAYERTMGRRESWKLSPPSFPPTSAPAAVQQQETATGLSDPPALAVVIPRSLPLPPAVQQTGPRRPSRGRELVTVTSPRVAFSIQAPPTSRSTTWI</sequence>
<gene>
    <name evidence="1" type="ORF">BDN72DRAFT_335856</name>
</gene>
<evidence type="ECO:0000313" key="2">
    <source>
        <dbReference type="Proteomes" id="UP000308600"/>
    </source>
</evidence>
<proteinExistence type="predicted"/>
<evidence type="ECO:0000313" key="1">
    <source>
        <dbReference type="EMBL" id="TFK72391.1"/>
    </source>
</evidence>
<protein>
    <submittedName>
        <fullName evidence="1">Uncharacterized protein</fullName>
    </submittedName>
</protein>
<dbReference type="Proteomes" id="UP000308600">
    <property type="component" value="Unassembled WGS sequence"/>
</dbReference>
<reference evidence="1 2" key="1">
    <citation type="journal article" date="2019" name="Nat. Ecol. Evol.">
        <title>Megaphylogeny resolves global patterns of mushroom evolution.</title>
        <authorList>
            <person name="Varga T."/>
            <person name="Krizsan K."/>
            <person name="Foldi C."/>
            <person name="Dima B."/>
            <person name="Sanchez-Garcia M."/>
            <person name="Sanchez-Ramirez S."/>
            <person name="Szollosi G.J."/>
            <person name="Szarkandi J.G."/>
            <person name="Papp V."/>
            <person name="Albert L."/>
            <person name="Andreopoulos W."/>
            <person name="Angelini C."/>
            <person name="Antonin V."/>
            <person name="Barry K.W."/>
            <person name="Bougher N.L."/>
            <person name="Buchanan P."/>
            <person name="Buyck B."/>
            <person name="Bense V."/>
            <person name="Catcheside P."/>
            <person name="Chovatia M."/>
            <person name="Cooper J."/>
            <person name="Damon W."/>
            <person name="Desjardin D."/>
            <person name="Finy P."/>
            <person name="Geml J."/>
            <person name="Haridas S."/>
            <person name="Hughes K."/>
            <person name="Justo A."/>
            <person name="Karasinski D."/>
            <person name="Kautmanova I."/>
            <person name="Kiss B."/>
            <person name="Kocsube S."/>
            <person name="Kotiranta H."/>
            <person name="LaButti K.M."/>
            <person name="Lechner B.E."/>
            <person name="Liimatainen K."/>
            <person name="Lipzen A."/>
            <person name="Lukacs Z."/>
            <person name="Mihaltcheva S."/>
            <person name="Morgado L.N."/>
            <person name="Niskanen T."/>
            <person name="Noordeloos M.E."/>
            <person name="Ohm R.A."/>
            <person name="Ortiz-Santana B."/>
            <person name="Ovrebo C."/>
            <person name="Racz N."/>
            <person name="Riley R."/>
            <person name="Savchenko A."/>
            <person name="Shiryaev A."/>
            <person name="Soop K."/>
            <person name="Spirin V."/>
            <person name="Szebenyi C."/>
            <person name="Tomsovsky M."/>
            <person name="Tulloss R.E."/>
            <person name="Uehling J."/>
            <person name="Grigoriev I.V."/>
            <person name="Vagvolgyi C."/>
            <person name="Papp T."/>
            <person name="Martin F.M."/>
            <person name="Miettinen O."/>
            <person name="Hibbett D.S."/>
            <person name="Nagy L.G."/>
        </authorList>
    </citation>
    <scope>NUCLEOTIDE SEQUENCE [LARGE SCALE GENOMIC DNA]</scope>
    <source>
        <strain evidence="1 2">NL-1719</strain>
    </source>
</reference>
<dbReference type="EMBL" id="ML208286">
    <property type="protein sequence ID" value="TFK72391.1"/>
    <property type="molecule type" value="Genomic_DNA"/>
</dbReference>